<comment type="caution">
    <text evidence="1">The sequence shown here is derived from an EMBL/GenBank/DDBJ whole genome shotgun (WGS) entry which is preliminary data.</text>
</comment>
<protein>
    <submittedName>
        <fullName evidence="1">GNAT family N-acetyltransferase</fullName>
    </submittedName>
</protein>
<name>A0A4Y8SHU2_9SPHI</name>
<organism evidence="1 2">
    <name type="scientific">Mucilaginibacter psychrotolerans</name>
    <dbReference type="NCBI Taxonomy" id="1524096"/>
    <lineage>
        <taxon>Bacteria</taxon>
        <taxon>Pseudomonadati</taxon>
        <taxon>Bacteroidota</taxon>
        <taxon>Sphingobacteriia</taxon>
        <taxon>Sphingobacteriales</taxon>
        <taxon>Sphingobacteriaceae</taxon>
        <taxon>Mucilaginibacter</taxon>
    </lineage>
</organism>
<reference evidence="1 2" key="1">
    <citation type="journal article" date="2017" name="Int. J. Syst. Evol. Microbiol.">
        <title>Mucilaginibacterpsychrotolerans sp. nov., isolated from peatlands.</title>
        <authorList>
            <person name="Deng Y."/>
            <person name="Shen L."/>
            <person name="Xu B."/>
            <person name="Liu Y."/>
            <person name="Gu Z."/>
            <person name="Liu H."/>
            <person name="Zhou Y."/>
        </authorList>
    </citation>
    <scope>NUCLEOTIDE SEQUENCE [LARGE SCALE GENOMIC DNA]</scope>
    <source>
        <strain evidence="1 2">NH7-4</strain>
    </source>
</reference>
<dbReference type="OrthoDB" id="9792929at2"/>
<dbReference type="RefSeq" id="WP_133229912.1">
    <property type="nucleotide sequence ID" value="NZ_SOZE01000007.1"/>
</dbReference>
<gene>
    <name evidence="1" type="ORF">E2R66_09285</name>
</gene>
<dbReference type="SUPFAM" id="SSF55729">
    <property type="entry name" value="Acyl-CoA N-acyltransferases (Nat)"/>
    <property type="match status" value="1"/>
</dbReference>
<dbReference type="InterPro" id="IPR016181">
    <property type="entry name" value="Acyl_CoA_acyltransferase"/>
</dbReference>
<keyword evidence="1" id="KW-0808">Transferase</keyword>
<sequence length="321" mass="36098">MQTLKAPTDRKTFDGKYRIERFNVDKLSCLSYLHMAIYGKLLPQDYFLKKYNTAFTVVTYTGFLAYDDKGLPVAFYGVIPCFIEHQGKLVLAAQSADTMTHADHRQKGLFVELAKRTYALCKKEGIRLIFGFPNQNSLPGFINRLGWQEAGALQRFTIPVKGLPLEKAAGKLKLKGLYTAYCKTAMRRRQPKNGIPNSVLAEGYGGVYRDAEFLAYKNYSDTYTLQIGHALVWFKIQNGLIVGDMSGYADNFETVMSGLQKLCRTLGLSQMQFQVNTKSKLHSLLRAYGEPIPSFVIAIKDLGSGIPPEKLTFTFADIDIF</sequence>
<dbReference type="AlphaFoldDB" id="A0A4Y8SHU2"/>
<proteinExistence type="predicted"/>
<evidence type="ECO:0000313" key="2">
    <source>
        <dbReference type="Proteomes" id="UP000297540"/>
    </source>
</evidence>
<dbReference type="Pfam" id="PF13527">
    <property type="entry name" value="Acetyltransf_9"/>
    <property type="match status" value="1"/>
</dbReference>
<dbReference type="EMBL" id="SOZE01000007">
    <property type="protein sequence ID" value="TFF38220.1"/>
    <property type="molecule type" value="Genomic_DNA"/>
</dbReference>
<accession>A0A4Y8SHU2</accession>
<dbReference type="Proteomes" id="UP000297540">
    <property type="component" value="Unassembled WGS sequence"/>
</dbReference>
<keyword evidence="2" id="KW-1185">Reference proteome</keyword>
<dbReference type="GO" id="GO:0016740">
    <property type="term" value="F:transferase activity"/>
    <property type="evidence" value="ECO:0007669"/>
    <property type="project" value="UniProtKB-KW"/>
</dbReference>
<evidence type="ECO:0000313" key="1">
    <source>
        <dbReference type="EMBL" id="TFF38220.1"/>
    </source>
</evidence>
<dbReference type="Gene3D" id="3.40.630.30">
    <property type="match status" value="1"/>
</dbReference>